<proteinExistence type="predicted"/>
<gene>
    <name evidence="1" type="ORF">MGN01_41460</name>
</gene>
<dbReference type="RefSeq" id="WP_147048690.1">
    <property type="nucleotide sequence ID" value="NZ_BJZV01000035.1"/>
</dbReference>
<dbReference type="OrthoDB" id="7991996at2"/>
<reference evidence="1 2" key="1">
    <citation type="submission" date="2019-07" db="EMBL/GenBank/DDBJ databases">
        <title>Whole genome shotgun sequence of Methylobacterium gnaphalii NBRC 107716.</title>
        <authorList>
            <person name="Hosoyama A."/>
            <person name="Uohara A."/>
            <person name="Ohji S."/>
            <person name="Ichikawa N."/>
        </authorList>
    </citation>
    <scope>NUCLEOTIDE SEQUENCE [LARGE SCALE GENOMIC DNA]</scope>
    <source>
        <strain evidence="1 2">NBRC 107716</strain>
    </source>
</reference>
<organism evidence="1 2">
    <name type="scientific">Methylobacterium gnaphalii</name>
    <dbReference type="NCBI Taxonomy" id="1010610"/>
    <lineage>
        <taxon>Bacteria</taxon>
        <taxon>Pseudomonadati</taxon>
        <taxon>Pseudomonadota</taxon>
        <taxon>Alphaproteobacteria</taxon>
        <taxon>Hyphomicrobiales</taxon>
        <taxon>Methylobacteriaceae</taxon>
        <taxon>Methylobacterium</taxon>
    </lineage>
</organism>
<dbReference type="Proteomes" id="UP000321750">
    <property type="component" value="Unassembled WGS sequence"/>
</dbReference>
<dbReference type="AlphaFoldDB" id="A0A512JQU1"/>
<sequence length="69" mass="7715">MFRNGAAQRLKAGGPKVWLILRLSLAFVMALHELPTNAVKYGALSNNRSRLILNWAIVGGSTPERLWLR</sequence>
<name>A0A512JQU1_9HYPH</name>
<protein>
    <submittedName>
        <fullName evidence="1">Uncharacterized protein</fullName>
    </submittedName>
</protein>
<evidence type="ECO:0000313" key="2">
    <source>
        <dbReference type="Proteomes" id="UP000321750"/>
    </source>
</evidence>
<accession>A0A512JQU1</accession>
<keyword evidence="2" id="KW-1185">Reference proteome</keyword>
<comment type="caution">
    <text evidence="1">The sequence shown here is derived from an EMBL/GenBank/DDBJ whole genome shotgun (WGS) entry which is preliminary data.</text>
</comment>
<dbReference type="EMBL" id="BJZV01000035">
    <property type="protein sequence ID" value="GEP12301.1"/>
    <property type="molecule type" value="Genomic_DNA"/>
</dbReference>
<evidence type="ECO:0000313" key="1">
    <source>
        <dbReference type="EMBL" id="GEP12301.1"/>
    </source>
</evidence>